<dbReference type="RefSeq" id="WP_376742133.1">
    <property type="nucleotide sequence ID" value="NZ_JALJRA010000014.1"/>
</dbReference>
<keyword evidence="2" id="KW-1185">Reference proteome</keyword>
<sequence length="91" mass="9640">MPDEQMIDVDFGADWGGTVSVVARSTTLHAIAGPAEAYEFLCRRWPGARGTAFAKARRTAMAALCGKSSVDEAKATFIAACVQADCLARTE</sequence>
<dbReference type="Pfam" id="PF06169">
    <property type="entry name" value="DUF982"/>
    <property type="match status" value="1"/>
</dbReference>
<evidence type="ECO:0008006" key="3">
    <source>
        <dbReference type="Google" id="ProtNLM"/>
    </source>
</evidence>
<protein>
    <recommendedName>
        <fullName evidence="3">DUF982 domain-containing protein</fullName>
    </recommendedName>
</protein>
<dbReference type="EMBL" id="JBEPLJ010000014">
    <property type="protein sequence ID" value="MET3587535.1"/>
    <property type="molecule type" value="Genomic_DNA"/>
</dbReference>
<dbReference type="Proteomes" id="UP001549031">
    <property type="component" value="Unassembled WGS sequence"/>
</dbReference>
<accession>A0ABV2HAG1</accession>
<gene>
    <name evidence="1" type="ORF">ABID21_003660</name>
</gene>
<organism evidence="1 2">
    <name type="scientific">Pseudorhizobium tarimense</name>
    <dbReference type="NCBI Taxonomy" id="1079109"/>
    <lineage>
        <taxon>Bacteria</taxon>
        <taxon>Pseudomonadati</taxon>
        <taxon>Pseudomonadota</taxon>
        <taxon>Alphaproteobacteria</taxon>
        <taxon>Hyphomicrobiales</taxon>
        <taxon>Rhizobiaceae</taxon>
        <taxon>Rhizobium/Agrobacterium group</taxon>
        <taxon>Pseudorhizobium</taxon>
    </lineage>
</organism>
<dbReference type="Gene3D" id="6.10.250.730">
    <property type="match status" value="1"/>
</dbReference>
<evidence type="ECO:0000313" key="2">
    <source>
        <dbReference type="Proteomes" id="UP001549031"/>
    </source>
</evidence>
<dbReference type="InterPro" id="IPR010385">
    <property type="entry name" value="DUF982"/>
</dbReference>
<reference evidence="1 2" key="1">
    <citation type="submission" date="2024-06" db="EMBL/GenBank/DDBJ databases">
        <title>Genomic Encyclopedia of Type Strains, Phase IV (KMG-IV): sequencing the most valuable type-strain genomes for metagenomic binning, comparative biology and taxonomic classification.</title>
        <authorList>
            <person name="Goeker M."/>
        </authorList>
    </citation>
    <scope>NUCLEOTIDE SEQUENCE [LARGE SCALE GENOMIC DNA]</scope>
    <source>
        <strain evidence="1 2">DSM 105042</strain>
    </source>
</reference>
<evidence type="ECO:0000313" key="1">
    <source>
        <dbReference type="EMBL" id="MET3587535.1"/>
    </source>
</evidence>
<comment type="caution">
    <text evidence="1">The sequence shown here is derived from an EMBL/GenBank/DDBJ whole genome shotgun (WGS) entry which is preliminary data.</text>
</comment>
<name>A0ABV2HAG1_9HYPH</name>
<proteinExistence type="predicted"/>